<comment type="caution">
    <text evidence="12">The sequence shown here is derived from an EMBL/GenBank/DDBJ whole genome shotgun (WGS) entry which is preliminary data.</text>
</comment>
<dbReference type="EMBL" id="WTXG01000025">
    <property type="protein sequence ID" value="KAI0298959.1"/>
    <property type="molecule type" value="Genomic_DNA"/>
</dbReference>
<evidence type="ECO:0000256" key="8">
    <source>
        <dbReference type="ARBA" id="ARBA00023170"/>
    </source>
</evidence>
<feature type="transmembrane region" description="Helical" evidence="11">
    <location>
        <begin position="271"/>
        <end position="290"/>
    </location>
</feature>
<evidence type="ECO:0000256" key="9">
    <source>
        <dbReference type="ARBA" id="ARBA00023224"/>
    </source>
</evidence>
<keyword evidence="5 11" id="KW-1133">Transmembrane helix</keyword>
<organism evidence="12 13">
    <name type="scientific">Multifurca ochricompacta</name>
    <dbReference type="NCBI Taxonomy" id="376703"/>
    <lineage>
        <taxon>Eukaryota</taxon>
        <taxon>Fungi</taxon>
        <taxon>Dikarya</taxon>
        <taxon>Basidiomycota</taxon>
        <taxon>Agaricomycotina</taxon>
        <taxon>Agaricomycetes</taxon>
        <taxon>Russulales</taxon>
        <taxon>Russulaceae</taxon>
        <taxon>Multifurca</taxon>
    </lineage>
</organism>
<evidence type="ECO:0000256" key="1">
    <source>
        <dbReference type="ARBA" id="ARBA00004141"/>
    </source>
</evidence>
<dbReference type="Proteomes" id="UP001203297">
    <property type="component" value="Unassembled WGS sequence"/>
</dbReference>
<feature type="transmembrane region" description="Helical" evidence="11">
    <location>
        <begin position="161"/>
        <end position="183"/>
    </location>
</feature>
<dbReference type="PRINTS" id="PR00899">
    <property type="entry name" value="GPCRSTE3"/>
</dbReference>
<evidence type="ECO:0000256" key="7">
    <source>
        <dbReference type="ARBA" id="ARBA00023136"/>
    </source>
</evidence>
<comment type="similarity">
    <text evidence="2">Belongs to the G-protein coupled receptor 4 family.</text>
</comment>
<dbReference type="InterPro" id="IPR001499">
    <property type="entry name" value="GPCR_STE3"/>
</dbReference>
<dbReference type="PANTHER" id="PTHR28097">
    <property type="entry name" value="PHEROMONE A FACTOR RECEPTOR"/>
    <property type="match status" value="1"/>
</dbReference>
<evidence type="ECO:0000256" key="5">
    <source>
        <dbReference type="ARBA" id="ARBA00022989"/>
    </source>
</evidence>
<dbReference type="GO" id="GO:0005886">
    <property type="term" value="C:plasma membrane"/>
    <property type="evidence" value="ECO:0007669"/>
    <property type="project" value="TreeGrafter"/>
</dbReference>
<accession>A0AAD4QLC1</accession>
<keyword evidence="4 11" id="KW-0812">Transmembrane</keyword>
<protein>
    <submittedName>
        <fullName evidence="12">Pheromone A receptor-domain-containing protein</fullName>
    </submittedName>
</protein>
<evidence type="ECO:0000256" key="6">
    <source>
        <dbReference type="ARBA" id="ARBA00023040"/>
    </source>
</evidence>
<evidence type="ECO:0000256" key="3">
    <source>
        <dbReference type="ARBA" id="ARBA00022507"/>
    </source>
</evidence>
<keyword evidence="8 12" id="KW-0675">Receptor</keyword>
<dbReference type="CDD" id="cd14966">
    <property type="entry name" value="7tmD_STE3"/>
    <property type="match status" value="1"/>
</dbReference>
<dbReference type="PANTHER" id="PTHR28097:SF1">
    <property type="entry name" value="PHEROMONE A FACTOR RECEPTOR"/>
    <property type="match status" value="1"/>
</dbReference>
<feature type="transmembrane region" description="Helical" evidence="11">
    <location>
        <begin position="6"/>
        <end position="25"/>
    </location>
</feature>
<keyword evidence="9" id="KW-0807">Transducer</keyword>
<dbReference type="GO" id="GO:0004934">
    <property type="term" value="F:mating-type alpha-factor pheromone receptor activity"/>
    <property type="evidence" value="ECO:0007669"/>
    <property type="project" value="InterPro"/>
</dbReference>
<dbReference type="AlphaFoldDB" id="A0AAD4QLC1"/>
<proteinExistence type="inferred from homology"/>
<dbReference type="InterPro" id="IPR000481">
    <property type="entry name" value="GPCR_Pheromne_B_alpha_rcpt"/>
</dbReference>
<feature type="region of interest" description="Disordered" evidence="10">
    <location>
        <begin position="396"/>
        <end position="418"/>
    </location>
</feature>
<sequence length="448" mass="49855">MTYPNQLFSAFAFIGFLFCTIPLYWHLEAWNAGTSLYMAWAGLGCLNAFINSVVWNGTVSNVAPVWCDISTRFTVGLAVGLPAALLVINRRLFKIASRTAAFSSRAERRRALFVDLAIGLGIPLLQMALQIVVEGHRFDIYEEIGCYPNTYNVTLAFPLVLIWPAVISLVSLVYNFLNVRFFWKSSQQLKEILGSQKVPNQNRYIRLIALSGTQIFFILPYSLYSIYFNIRVNPLNPWISWADTHFDYSHIGQFPSVIWRAIPATRTVIEINRWLIVFSAFLFFAFFGFAEEARKHYRLAYSFASSRLRLSDSSASRANSSTSSLDSSFGPGSKKGIATLVSLKGSISPLDSCSRPEMTTKREASLVSDYTLTSETSTFEGVDDQLKIMGIALEEDSSCPTPASTPSLSPVPPPPTAGVGVLPLPPNRLNFPLPHRPTSSYLDLCENV</sequence>
<gene>
    <name evidence="12" type="ORF">B0F90DRAFT_1729573</name>
</gene>
<keyword evidence="7 11" id="KW-0472">Membrane</keyword>
<evidence type="ECO:0000256" key="4">
    <source>
        <dbReference type="ARBA" id="ARBA00022692"/>
    </source>
</evidence>
<comment type="subcellular location">
    <subcellularLocation>
        <location evidence="1">Membrane</location>
        <topology evidence="1">Multi-pass membrane protein</topology>
    </subcellularLocation>
</comment>
<evidence type="ECO:0000256" key="11">
    <source>
        <dbReference type="SAM" id="Phobius"/>
    </source>
</evidence>
<evidence type="ECO:0000256" key="2">
    <source>
        <dbReference type="ARBA" id="ARBA00011085"/>
    </source>
</evidence>
<feature type="transmembrane region" description="Helical" evidence="11">
    <location>
        <begin position="112"/>
        <end position="133"/>
    </location>
</feature>
<dbReference type="Pfam" id="PF02076">
    <property type="entry name" value="STE3"/>
    <property type="match status" value="1"/>
</dbReference>
<keyword evidence="13" id="KW-1185">Reference proteome</keyword>
<keyword evidence="6" id="KW-0297">G-protein coupled receptor</keyword>
<feature type="transmembrane region" description="Helical" evidence="11">
    <location>
        <begin position="37"/>
        <end position="57"/>
    </location>
</feature>
<reference evidence="12" key="1">
    <citation type="journal article" date="2022" name="New Phytol.">
        <title>Evolutionary transition to the ectomycorrhizal habit in the genomes of a hyperdiverse lineage of mushroom-forming fungi.</title>
        <authorList>
            <person name="Looney B."/>
            <person name="Miyauchi S."/>
            <person name="Morin E."/>
            <person name="Drula E."/>
            <person name="Courty P.E."/>
            <person name="Kohler A."/>
            <person name="Kuo A."/>
            <person name="LaButti K."/>
            <person name="Pangilinan J."/>
            <person name="Lipzen A."/>
            <person name="Riley R."/>
            <person name="Andreopoulos W."/>
            <person name="He G."/>
            <person name="Johnson J."/>
            <person name="Nolan M."/>
            <person name="Tritt A."/>
            <person name="Barry K.W."/>
            <person name="Grigoriev I.V."/>
            <person name="Nagy L.G."/>
            <person name="Hibbett D."/>
            <person name="Henrissat B."/>
            <person name="Matheny P.B."/>
            <person name="Labbe J."/>
            <person name="Martin F.M."/>
        </authorList>
    </citation>
    <scope>NUCLEOTIDE SEQUENCE</scope>
    <source>
        <strain evidence="12">BPL690</strain>
    </source>
</reference>
<name>A0AAD4QLC1_9AGAM</name>
<dbReference type="GO" id="GO:0000750">
    <property type="term" value="P:pheromone-dependent signal transduction involved in conjugation with cellular fusion"/>
    <property type="evidence" value="ECO:0007669"/>
    <property type="project" value="TreeGrafter"/>
</dbReference>
<dbReference type="PRINTS" id="PR00901">
    <property type="entry name" value="PHEROMONEBAR"/>
</dbReference>
<evidence type="ECO:0000313" key="12">
    <source>
        <dbReference type="EMBL" id="KAI0298959.1"/>
    </source>
</evidence>
<keyword evidence="3" id="KW-0589">Pheromone response</keyword>
<feature type="transmembrane region" description="Helical" evidence="11">
    <location>
        <begin position="204"/>
        <end position="227"/>
    </location>
</feature>
<evidence type="ECO:0000256" key="10">
    <source>
        <dbReference type="SAM" id="MobiDB-lite"/>
    </source>
</evidence>
<evidence type="ECO:0000313" key="13">
    <source>
        <dbReference type="Proteomes" id="UP001203297"/>
    </source>
</evidence>
<feature type="transmembrane region" description="Helical" evidence="11">
    <location>
        <begin position="69"/>
        <end position="88"/>
    </location>
</feature>